<dbReference type="GO" id="GO:0008137">
    <property type="term" value="F:NADH dehydrogenase (ubiquinone) activity"/>
    <property type="evidence" value="ECO:0007669"/>
    <property type="project" value="InterPro"/>
</dbReference>
<dbReference type="InterPro" id="IPR001268">
    <property type="entry name" value="NADH_UbQ_OxRdtase_30kDa_su"/>
</dbReference>
<feature type="domain" description="NADH:ubiquinone oxidoreductase 30kDa subunit" evidence="1">
    <location>
        <begin position="14"/>
        <end position="95"/>
    </location>
</feature>
<protein>
    <submittedName>
        <fullName evidence="2">NADH-quinone oxidoreductase subunit C</fullName>
    </submittedName>
</protein>
<dbReference type="AlphaFoldDB" id="A0A8F5VMT4"/>
<dbReference type="Proteomes" id="UP000694228">
    <property type="component" value="Chromosome"/>
</dbReference>
<evidence type="ECO:0000259" key="1">
    <source>
        <dbReference type="Pfam" id="PF00329"/>
    </source>
</evidence>
<sequence length="129" mass="14738">MKQPEQNIETITVEDLIHRVHSFHDDGYRLVQISCAQEGDTFELTYTFDRDLALSHLRIPADQETSIPSISRIYLASFVYENEIADLFGIPFSGITVDYKGTFIRTSIPHPFGTPQIAVVKKKPEDKHE</sequence>
<proteinExistence type="predicted"/>
<evidence type="ECO:0000313" key="3">
    <source>
        <dbReference type="Proteomes" id="UP000694228"/>
    </source>
</evidence>
<dbReference type="Pfam" id="PF00329">
    <property type="entry name" value="Complex1_30kDa"/>
    <property type="match status" value="1"/>
</dbReference>
<evidence type="ECO:0000313" key="2">
    <source>
        <dbReference type="EMBL" id="QXO94387.1"/>
    </source>
</evidence>
<name>A0A8F5VMT4_METHU</name>
<dbReference type="OrthoDB" id="131202at2157"/>
<dbReference type="EMBL" id="CP077107">
    <property type="protein sequence ID" value="QXO94387.1"/>
    <property type="molecule type" value="Genomic_DNA"/>
</dbReference>
<gene>
    <name evidence="2" type="ORF">KSK55_13835</name>
</gene>
<accession>A0A8F5VMT4</accession>
<reference evidence="2 3" key="1">
    <citation type="submission" date="2021-06" db="EMBL/GenBank/DDBJ databases">
        <title>Complete genome sequence of the secondary alcohol utilizing methanogen Methanospirillum hungatei strain GP1.</title>
        <authorList>
            <person name="Day L.A."/>
            <person name="Costa K.C."/>
        </authorList>
    </citation>
    <scope>NUCLEOTIDE SEQUENCE [LARGE SCALE GENOMIC DNA]</scope>
    <source>
        <strain evidence="2 3">GP1</strain>
    </source>
</reference>
<organism evidence="2 3">
    <name type="scientific">Methanospirillum hungatei</name>
    <dbReference type="NCBI Taxonomy" id="2203"/>
    <lineage>
        <taxon>Archaea</taxon>
        <taxon>Methanobacteriati</taxon>
        <taxon>Methanobacteriota</taxon>
        <taxon>Stenosarchaea group</taxon>
        <taxon>Methanomicrobia</taxon>
        <taxon>Methanomicrobiales</taxon>
        <taxon>Methanospirillaceae</taxon>
        <taxon>Methanospirillum</taxon>
    </lineage>
</organism>